<dbReference type="Gene3D" id="2.30.40.10">
    <property type="entry name" value="Urease, subunit C, domain 1"/>
    <property type="match status" value="1"/>
</dbReference>
<feature type="domain" description="Adenine deaminase C-terminal" evidence="6">
    <location>
        <begin position="416"/>
        <end position="579"/>
    </location>
</feature>
<proteinExistence type="inferred from homology"/>
<keyword evidence="8" id="KW-1185">Reference proteome</keyword>
<dbReference type="Pfam" id="PF13382">
    <property type="entry name" value="Adenine_deam_C"/>
    <property type="match status" value="1"/>
</dbReference>
<evidence type="ECO:0000313" key="8">
    <source>
        <dbReference type="Proteomes" id="UP000271031"/>
    </source>
</evidence>
<evidence type="ECO:0000313" key="7">
    <source>
        <dbReference type="EMBL" id="RNB81023.1"/>
    </source>
</evidence>
<comment type="caution">
    <text evidence="7">The sequence shown here is derived from an EMBL/GenBank/DDBJ whole genome shotgun (WGS) entry which is preliminary data.</text>
</comment>
<organism evidence="7 8">
    <name type="scientific">Brevibacillus fluminis</name>
    <dbReference type="NCBI Taxonomy" id="511487"/>
    <lineage>
        <taxon>Bacteria</taxon>
        <taxon>Bacillati</taxon>
        <taxon>Bacillota</taxon>
        <taxon>Bacilli</taxon>
        <taxon>Bacillales</taxon>
        <taxon>Paenibacillaceae</taxon>
        <taxon>Brevibacillus</taxon>
    </lineage>
</organism>
<protein>
    <recommendedName>
        <fullName evidence="2">adenine deaminase</fullName>
        <ecNumber evidence="2">3.5.4.2</ecNumber>
    </recommendedName>
</protein>
<dbReference type="Proteomes" id="UP000271031">
    <property type="component" value="Unassembled WGS sequence"/>
</dbReference>
<dbReference type="PANTHER" id="PTHR11113:SF6">
    <property type="entry name" value="ADENINE DEAMINASE YERA-RELATED"/>
    <property type="match status" value="1"/>
</dbReference>
<dbReference type="Pfam" id="PF01979">
    <property type="entry name" value="Amidohydro_1"/>
    <property type="match status" value="1"/>
</dbReference>
<feature type="domain" description="Amidohydrolase-related" evidence="5">
    <location>
        <begin position="77"/>
        <end position="359"/>
    </location>
</feature>
<comment type="catalytic activity">
    <reaction evidence="4">
        <text>adenine + H2O + H(+) = hypoxanthine + NH4(+)</text>
        <dbReference type="Rhea" id="RHEA:23688"/>
        <dbReference type="ChEBI" id="CHEBI:15377"/>
        <dbReference type="ChEBI" id="CHEBI:15378"/>
        <dbReference type="ChEBI" id="CHEBI:16708"/>
        <dbReference type="ChEBI" id="CHEBI:17368"/>
        <dbReference type="ChEBI" id="CHEBI:28938"/>
        <dbReference type="EC" id="3.5.4.2"/>
    </reaction>
</comment>
<evidence type="ECO:0000256" key="2">
    <source>
        <dbReference type="ARBA" id="ARBA00012782"/>
    </source>
</evidence>
<dbReference type="AlphaFoldDB" id="A0A3M8CZ78"/>
<evidence type="ECO:0000256" key="4">
    <source>
        <dbReference type="ARBA" id="ARBA00047720"/>
    </source>
</evidence>
<dbReference type="InterPro" id="IPR026912">
    <property type="entry name" value="Adenine_deam_C"/>
</dbReference>
<reference evidence="7 8" key="1">
    <citation type="submission" date="2018-10" db="EMBL/GenBank/DDBJ databases">
        <title>Phylogenomics of Brevibacillus.</title>
        <authorList>
            <person name="Dunlap C."/>
        </authorList>
    </citation>
    <scope>NUCLEOTIDE SEQUENCE [LARGE SCALE GENOMIC DNA]</scope>
    <source>
        <strain evidence="7 8">JCM 15716</strain>
    </source>
</reference>
<dbReference type="InterPro" id="IPR011059">
    <property type="entry name" value="Metal-dep_hydrolase_composite"/>
</dbReference>
<dbReference type="EMBL" id="RHHQ01000024">
    <property type="protein sequence ID" value="RNB81023.1"/>
    <property type="molecule type" value="Genomic_DNA"/>
</dbReference>
<dbReference type="SUPFAM" id="SSF51338">
    <property type="entry name" value="Composite domain of metallo-dependent hydrolases"/>
    <property type="match status" value="1"/>
</dbReference>
<keyword evidence="3" id="KW-0378">Hydrolase</keyword>
<accession>A0A3M8CZ78</accession>
<dbReference type="InterPro" id="IPR006680">
    <property type="entry name" value="Amidohydro-rel"/>
</dbReference>
<comment type="similarity">
    <text evidence="1">Belongs to the metallo-dependent hydrolases superfamily. Adenine deaminase family.</text>
</comment>
<evidence type="ECO:0000259" key="6">
    <source>
        <dbReference type="Pfam" id="PF13382"/>
    </source>
</evidence>
<gene>
    <name evidence="7" type="ORF">EDM56_26910</name>
</gene>
<name>A0A3M8CZ78_9BACL</name>
<dbReference type="EC" id="3.5.4.2" evidence="2"/>
<evidence type="ECO:0000256" key="1">
    <source>
        <dbReference type="ARBA" id="ARBA00006773"/>
    </source>
</evidence>
<dbReference type="Gene3D" id="3.20.20.140">
    <property type="entry name" value="Metal-dependent hydrolases"/>
    <property type="match status" value="1"/>
</dbReference>
<dbReference type="InterPro" id="IPR032466">
    <property type="entry name" value="Metal_Hydrolase"/>
</dbReference>
<evidence type="ECO:0000259" key="5">
    <source>
        <dbReference type="Pfam" id="PF01979"/>
    </source>
</evidence>
<dbReference type="PANTHER" id="PTHR11113">
    <property type="entry name" value="N-ACETYLGLUCOSAMINE-6-PHOSPHATE DEACETYLASE"/>
    <property type="match status" value="1"/>
</dbReference>
<dbReference type="SUPFAM" id="SSF51556">
    <property type="entry name" value="Metallo-dependent hydrolases"/>
    <property type="match status" value="1"/>
</dbReference>
<dbReference type="GO" id="GO:0000034">
    <property type="term" value="F:adenine deaminase activity"/>
    <property type="evidence" value="ECO:0007669"/>
    <property type="project" value="UniProtKB-EC"/>
</dbReference>
<dbReference type="OrthoDB" id="9775607at2"/>
<sequence length="591" mass="66150">MRIRPIAEDSYLRLIRTARRMEPATCWIKGANVLNVYTREWLTAHVVLAGERIAYVGDAEPIVDERTQIIEGEGYWLVPGYIEPHAHPFQWYTFDSLTDFALATGTTTLVSDTLHLTTSLSLEQVEAILQQLTNHPVKQFFWARLDPQIRLAKQSEAFQKDGLARLLAHPLVLQGGEITDWTGFLAENEEILFGMKHARDVGKRIEGHHPGASASTLAVAAAAGITACHESITAEEVQNRLRLGMYATLRHSSIRPDLPELLAGMKRLGIPFHSSRLMLTSDGSTPPMLRHGFTDYLIKLAIDAGVPDVDAYAMATVNPAQYYGLDAEIGGIAPGRIADILFLRSPHEPTPEKVIANGELWAEGKKLLRQTPKINWSDYRFPQPKERLPLVNEEWFQFPEISPDEPYPLIQMENAVITRVVYERLECDETGRINFDAHPDLAQIVTIDPESGKRSQAIVRGFAVNLQALASSYTVSTDMIVIGREPKAMKQALERVLELGGGIVAMEEGQICFEQELALAGKMSDESMAELIESGEAFVRFMRAKGYRYLDPIYSLFFFQATHLPYVRMTAEGLYDVKKSVVIKKSAPLFE</sequence>
<evidence type="ECO:0000256" key="3">
    <source>
        <dbReference type="ARBA" id="ARBA00022801"/>
    </source>
</evidence>